<name>A0A8H6SX41_9AGAR</name>
<sequence>MSVSLASQVVLHPTVSQTLRLAATTVGRDKVYRLVQNYARFYAWFLLSRGHDKADIAKYNALKSHLGTARKLMRLGKPFEHLQAALRAALSAGPALEQLLAVARQLAYFFYLSLDALAWAHSIKFTTFKAETATKITKIANRAWLAGILLSIINAEAKLLRIRAGEGDKDVGLEADRQARLKLIATYVSQEYRSTIVDFASNRSAIRHQFIIDALDVWIPATALGLSNLNDGVVGIFGVISSAMALEKLWAAAGKN</sequence>
<evidence type="ECO:0000256" key="2">
    <source>
        <dbReference type="ARBA" id="ARBA00023136"/>
    </source>
</evidence>
<dbReference type="PANTHER" id="PTHR12652:SF50">
    <property type="entry name" value="PEROXIN 11"/>
    <property type="match status" value="1"/>
</dbReference>
<dbReference type="InterPro" id="IPR008733">
    <property type="entry name" value="PEX11"/>
</dbReference>
<dbReference type="GO" id="GO:0016559">
    <property type="term" value="P:peroxisome fission"/>
    <property type="evidence" value="ECO:0007669"/>
    <property type="project" value="InterPro"/>
</dbReference>
<protein>
    <submittedName>
        <fullName evidence="5">Peroxisomal biogenesis factor</fullName>
    </submittedName>
</protein>
<dbReference type="OrthoDB" id="411017at2759"/>
<dbReference type="Pfam" id="PF05648">
    <property type="entry name" value="PEX11"/>
    <property type="match status" value="1"/>
</dbReference>
<evidence type="ECO:0000256" key="1">
    <source>
        <dbReference type="ARBA" id="ARBA00022593"/>
    </source>
</evidence>
<dbReference type="AlphaFoldDB" id="A0A8H6SX41"/>
<dbReference type="Proteomes" id="UP000636479">
    <property type="component" value="Unassembled WGS sequence"/>
</dbReference>
<dbReference type="RefSeq" id="XP_037222045.1">
    <property type="nucleotide sequence ID" value="XM_037361753.1"/>
</dbReference>
<keyword evidence="1" id="KW-0962">Peroxisome biogenesis</keyword>
<dbReference type="GeneID" id="59344269"/>
<keyword evidence="3" id="KW-0576">Peroxisome</keyword>
<proteinExistence type="predicted"/>
<evidence type="ECO:0000256" key="4">
    <source>
        <dbReference type="ARBA" id="ARBA00046271"/>
    </source>
</evidence>
<organism evidence="5 6">
    <name type="scientific">Mycena indigotica</name>
    <dbReference type="NCBI Taxonomy" id="2126181"/>
    <lineage>
        <taxon>Eukaryota</taxon>
        <taxon>Fungi</taxon>
        <taxon>Dikarya</taxon>
        <taxon>Basidiomycota</taxon>
        <taxon>Agaricomycotina</taxon>
        <taxon>Agaricomycetes</taxon>
        <taxon>Agaricomycetidae</taxon>
        <taxon>Agaricales</taxon>
        <taxon>Marasmiineae</taxon>
        <taxon>Mycenaceae</taxon>
        <taxon>Mycena</taxon>
    </lineage>
</organism>
<gene>
    <name evidence="5" type="ORF">MIND_00495600</name>
</gene>
<keyword evidence="6" id="KW-1185">Reference proteome</keyword>
<comment type="caution">
    <text evidence="5">The sequence shown here is derived from an EMBL/GenBank/DDBJ whole genome shotgun (WGS) entry which is preliminary data.</text>
</comment>
<reference evidence="5" key="1">
    <citation type="submission" date="2020-05" db="EMBL/GenBank/DDBJ databases">
        <title>Mycena genomes resolve the evolution of fungal bioluminescence.</title>
        <authorList>
            <person name="Tsai I.J."/>
        </authorList>
    </citation>
    <scope>NUCLEOTIDE SEQUENCE</scope>
    <source>
        <strain evidence="5">171206Taipei</strain>
    </source>
</reference>
<dbReference type="PANTHER" id="PTHR12652">
    <property type="entry name" value="PEROXISOMAL BIOGENESIS FACTOR 11"/>
    <property type="match status" value="1"/>
</dbReference>
<comment type="subcellular location">
    <subcellularLocation>
        <location evidence="4">Peroxisome membrane</location>
    </subcellularLocation>
</comment>
<evidence type="ECO:0000313" key="6">
    <source>
        <dbReference type="Proteomes" id="UP000636479"/>
    </source>
</evidence>
<dbReference type="GO" id="GO:0005778">
    <property type="term" value="C:peroxisomal membrane"/>
    <property type="evidence" value="ECO:0007669"/>
    <property type="project" value="UniProtKB-SubCell"/>
</dbReference>
<accession>A0A8H6SX41</accession>
<evidence type="ECO:0000256" key="3">
    <source>
        <dbReference type="ARBA" id="ARBA00023140"/>
    </source>
</evidence>
<keyword evidence="2" id="KW-0472">Membrane</keyword>
<evidence type="ECO:0000313" key="5">
    <source>
        <dbReference type="EMBL" id="KAF7307026.1"/>
    </source>
</evidence>
<dbReference type="EMBL" id="JACAZF010000004">
    <property type="protein sequence ID" value="KAF7307026.1"/>
    <property type="molecule type" value="Genomic_DNA"/>
</dbReference>